<dbReference type="EMBL" id="GGEC01073622">
    <property type="protein sequence ID" value="MBX54106.1"/>
    <property type="molecule type" value="Transcribed_RNA"/>
</dbReference>
<protein>
    <submittedName>
        <fullName evidence="1">Uncharacterized protein</fullName>
    </submittedName>
</protein>
<organism evidence="1">
    <name type="scientific">Rhizophora mucronata</name>
    <name type="common">Asiatic mangrove</name>
    <dbReference type="NCBI Taxonomy" id="61149"/>
    <lineage>
        <taxon>Eukaryota</taxon>
        <taxon>Viridiplantae</taxon>
        <taxon>Streptophyta</taxon>
        <taxon>Embryophyta</taxon>
        <taxon>Tracheophyta</taxon>
        <taxon>Spermatophyta</taxon>
        <taxon>Magnoliopsida</taxon>
        <taxon>eudicotyledons</taxon>
        <taxon>Gunneridae</taxon>
        <taxon>Pentapetalae</taxon>
        <taxon>rosids</taxon>
        <taxon>fabids</taxon>
        <taxon>Malpighiales</taxon>
        <taxon>Rhizophoraceae</taxon>
        <taxon>Rhizophora</taxon>
    </lineage>
</organism>
<dbReference type="AlphaFoldDB" id="A0A2P2PHA1"/>
<reference evidence="1" key="1">
    <citation type="submission" date="2018-02" db="EMBL/GenBank/DDBJ databases">
        <title>Rhizophora mucronata_Transcriptome.</title>
        <authorList>
            <person name="Meera S.P."/>
            <person name="Sreeshan A."/>
            <person name="Augustine A."/>
        </authorList>
    </citation>
    <scope>NUCLEOTIDE SEQUENCE</scope>
    <source>
        <tissue evidence="1">Leaf</tissue>
    </source>
</reference>
<name>A0A2P2PHA1_RHIMU</name>
<proteinExistence type="predicted"/>
<evidence type="ECO:0000313" key="1">
    <source>
        <dbReference type="EMBL" id="MBX54106.1"/>
    </source>
</evidence>
<accession>A0A2P2PHA1</accession>
<sequence length="54" mass="6382">MFVSNGTKGFSFFENNKIIDKEIMFGSRENWRKRNCKNPSVSFIIDAAEHFFFV</sequence>